<dbReference type="EMBL" id="CP034951">
    <property type="protein sequence ID" value="QAA81950.1"/>
    <property type="molecule type" value="Genomic_DNA"/>
</dbReference>
<keyword evidence="4" id="KW-1185">Reference proteome</keyword>
<feature type="transmembrane region" description="Helical" evidence="1">
    <location>
        <begin position="6"/>
        <end position="23"/>
    </location>
</feature>
<proteinExistence type="predicted"/>
<protein>
    <submittedName>
        <fullName evidence="2">Uncharacterized protein</fullName>
    </submittedName>
</protein>
<dbReference type="Proteomes" id="UP000285517">
    <property type="component" value="Chromosome"/>
</dbReference>
<dbReference type="OrthoDB" id="9985983at2"/>
<evidence type="ECO:0000313" key="3">
    <source>
        <dbReference type="EMBL" id="QAA81958.1"/>
    </source>
</evidence>
<sequence>MNSIHITLIIIFGFILRMTLILNKVEKDRIPLMGDFFGKVLPRMPKIKFGRKGKDGEKKKIPPEG</sequence>
<name>A0A410G3U9_9FLAO</name>
<dbReference type="KEGG" id="aev:EI546_09540"/>
<evidence type="ECO:0000313" key="4">
    <source>
        <dbReference type="Proteomes" id="UP000285517"/>
    </source>
</evidence>
<evidence type="ECO:0000256" key="1">
    <source>
        <dbReference type="SAM" id="Phobius"/>
    </source>
</evidence>
<dbReference type="AlphaFoldDB" id="A0A410G3U9"/>
<dbReference type="KEGG" id="aev:EI546_09585"/>
<organism evidence="2 4">
    <name type="scientific">Aequorivita ciconiae</name>
    <dbReference type="NCBI Taxonomy" id="2494375"/>
    <lineage>
        <taxon>Bacteria</taxon>
        <taxon>Pseudomonadati</taxon>
        <taxon>Bacteroidota</taxon>
        <taxon>Flavobacteriia</taxon>
        <taxon>Flavobacteriales</taxon>
        <taxon>Flavobacteriaceae</taxon>
        <taxon>Aequorivita</taxon>
    </lineage>
</organism>
<keyword evidence="1" id="KW-0472">Membrane</keyword>
<dbReference type="EMBL" id="CP034951">
    <property type="protein sequence ID" value="QAA81958.1"/>
    <property type="molecule type" value="Genomic_DNA"/>
</dbReference>
<gene>
    <name evidence="2" type="ORF">EI546_09540</name>
    <name evidence="3" type="ORF">EI546_09585</name>
</gene>
<keyword evidence="1" id="KW-1133">Transmembrane helix</keyword>
<dbReference type="RefSeq" id="WP_128250331.1">
    <property type="nucleotide sequence ID" value="NZ_CP034951.1"/>
</dbReference>
<reference evidence="2 4" key="1">
    <citation type="submission" date="2019-01" db="EMBL/GenBank/DDBJ databases">
        <title>Complete genome sequencing of Aequorivita sp. H23M31.</title>
        <authorList>
            <person name="Bae J.-W."/>
        </authorList>
    </citation>
    <scope>NUCLEOTIDE SEQUENCE [LARGE SCALE GENOMIC DNA]</scope>
    <source>
        <strain evidence="2 4">H23M31</strain>
    </source>
</reference>
<evidence type="ECO:0000313" key="2">
    <source>
        <dbReference type="EMBL" id="QAA81950.1"/>
    </source>
</evidence>
<keyword evidence="1" id="KW-0812">Transmembrane</keyword>
<accession>A0A410G3U9</accession>